<protein>
    <submittedName>
        <fullName evidence="2">Uncharacterized protein</fullName>
    </submittedName>
</protein>
<feature type="compositionally biased region" description="Low complexity" evidence="1">
    <location>
        <begin position="310"/>
        <end position="320"/>
    </location>
</feature>
<accession>A0A168FD80</accession>
<dbReference type="PANTHER" id="PTHR23225:SF2">
    <property type="entry name" value="AT09679P-RELATED"/>
    <property type="match status" value="1"/>
</dbReference>
<organism evidence="2 3">
    <name type="scientific">Beauveria brongniartii RCEF 3172</name>
    <dbReference type="NCBI Taxonomy" id="1081107"/>
    <lineage>
        <taxon>Eukaryota</taxon>
        <taxon>Fungi</taxon>
        <taxon>Dikarya</taxon>
        <taxon>Ascomycota</taxon>
        <taxon>Pezizomycotina</taxon>
        <taxon>Sordariomycetes</taxon>
        <taxon>Hypocreomycetidae</taxon>
        <taxon>Hypocreales</taxon>
        <taxon>Cordycipitaceae</taxon>
        <taxon>Beauveria</taxon>
        <taxon>Beauveria brongniartii</taxon>
    </lineage>
</organism>
<dbReference type="OrthoDB" id="5388486at2759"/>
<dbReference type="PANTHER" id="PTHR23225">
    <property type="entry name" value="ZINC FINGER PROTEIN"/>
    <property type="match status" value="1"/>
</dbReference>
<name>A0A168FD80_9HYPO</name>
<feature type="region of interest" description="Disordered" evidence="1">
    <location>
        <begin position="307"/>
        <end position="342"/>
    </location>
</feature>
<comment type="caution">
    <text evidence="2">The sequence shown here is derived from an EMBL/GenBank/DDBJ whole genome shotgun (WGS) entry which is preliminary data.</text>
</comment>
<dbReference type="GO" id="GO:0003700">
    <property type="term" value="F:DNA-binding transcription factor activity"/>
    <property type="evidence" value="ECO:0007669"/>
    <property type="project" value="InterPro"/>
</dbReference>
<gene>
    <name evidence="2" type="ORF">BBO_09490</name>
</gene>
<dbReference type="Proteomes" id="UP000076863">
    <property type="component" value="Unassembled WGS sequence"/>
</dbReference>
<sequence>MSHKIQSILCGDANIHDGTAPAPSFGSEHLSHNLNPHDVVSPTLKRKFDNYTDYPQTTDENQGVAALLLSWEGESSARGNVLEVQRVLENDYRFCTQTFEIPCVENHITKLAAPLAAFLERANQSRLLVIYYTGYGFLDSSMQLCWARSAQHRSFRLKWAAICLLFEYTRADILLLLDTYFNFENIPSSNGLRQVIAAGQQTAPDSSNFTKCLIQALHDLHTSRTFFTRQLFADMTAIAKANNTGPFMMTPDTNNDIYLTPLPQYWPLNTKHRSAPFHSGLFAPIDLARGRQDANLASPPRVLPLEYKNSYPSSDSNSASRYLGYGSDSENGHTKGQIQSMTASRLKVRDNSGSAGNGGTYCMKVPCCFSFAGCNTEHKDQYGWRRHIETVHLRFETYRCSLCYENGNFSEYIYKESLTKHFHRVHKDSHQDITKYVDSCRQTCRARPEALSCRTEECVEFFRGIDTWSHWTKHVWSHIKLGHEIAIERNTSFINYSVAEGIIEQGRNGEYMLCL</sequence>
<dbReference type="InterPro" id="IPR039970">
    <property type="entry name" value="TF_Grauzone"/>
</dbReference>
<keyword evidence="3" id="KW-1185">Reference proteome</keyword>
<evidence type="ECO:0000256" key="1">
    <source>
        <dbReference type="SAM" id="MobiDB-lite"/>
    </source>
</evidence>
<dbReference type="EMBL" id="AZHA01000097">
    <property type="protein sequence ID" value="KZZ99745.1"/>
    <property type="molecule type" value="Genomic_DNA"/>
</dbReference>
<dbReference type="AlphaFoldDB" id="A0A168FD80"/>
<evidence type="ECO:0000313" key="3">
    <source>
        <dbReference type="Proteomes" id="UP000076863"/>
    </source>
</evidence>
<evidence type="ECO:0000313" key="2">
    <source>
        <dbReference type="EMBL" id="KZZ99745.1"/>
    </source>
</evidence>
<reference evidence="2 3" key="1">
    <citation type="journal article" date="2016" name="Genome Biol. Evol.">
        <title>Divergent and convergent evolution of fungal pathogenicity.</title>
        <authorList>
            <person name="Shang Y."/>
            <person name="Xiao G."/>
            <person name="Zheng P."/>
            <person name="Cen K."/>
            <person name="Zhan S."/>
            <person name="Wang C."/>
        </authorList>
    </citation>
    <scope>NUCLEOTIDE SEQUENCE [LARGE SCALE GENOMIC DNA]</scope>
    <source>
        <strain evidence="2 3">RCEF 3172</strain>
    </source>
</reference>
<proteinExistence type="predicted"/>